<feature type="transmembrane region" description="Helical" evidence="10">
    <location>
        <begin position="141"/>
        <end position="159"/>
    </location>
</feature>
<protein>
    <submittedName>
        <fullName evidence="11">Uncharacterized protein</fullName>
    </submittedName>
</protein>
<comment type="subcellular location">
    <subcellularLocation>
        <location evidence="1">Cell membrane</location>
        <topology evidence="1">Multi-pass membrane protein</topology>
    </subcellularLocation>
</comment>
<proteinExistence type="predicted"/>
<keyword evidence="12" id="KW-1185">Reference proteome</keyword>
<gene>
    <name evidence="11" type="ORF">ILUMI_10422</name>
</gene>
<dbReference type="GO" id="GO:0005549">
    <property type="term" value="F:odorant binding"/>
    <property type="evidence" value="ECO:0007669"/>
    <property type="project" value="InterPro"/>
</dbReference>
<sequence length="263" mass="29628">MNTTYSPNFEIGWAHHVIGVSVAATTFVMSDVLIATITINITLQFKILQKILRDTFKHLGINDRDDETVSVTDSSKKWKTLRTEIKKIVIHHLSLIDLVGNLEAVSSVLLLIGVISGLSITSFSLYYASVLPLLDFTALQSYFEVLATIVPLFVVCYCGNELSKSSEYIANMCYKINFIGTDIKFQKSLLLIMMRSQKPVRLTIGKFAGISIEIFTWVSKPVQQPRHKYMNINCCSLCVASIHTLWFYVRVTIVKETLCTRTG</sequence>
<dbReference type="GO" id="GO:0005886">
    <property type="term" value="C:plasma membrane"/>
    <property type="evidence" value="ECO:0007669"/>
    <property type="project" value="UniProtKB-SubCell"/>
</dbReference>
<keyword evidence="9" id="KW-0807">Transducer</keyword>
<dbReference type="OrthoDB" id="8196465at2759"/>
<dbReference type="GO" id="GO:0004984">
    <property type="term" value="F:olfactory receptor activity"/>
    <property type="evidence" value="ECO:0007669"/>
    <property type="project" value="InterPro"/>
</dbReference>
<keyword evidence="8" id="KW-0675">Receptor</keyword>
<reference evidence="11" key="1">
    <citation type="submission" date="2019-08" db="EMBL/GenBank/DDBJ databases">
        <title>The genome of the North American firefly Photinus pyralis.</title>
        <authorList>
            <consortium name="Photinus pyralis genome working group"/>
            <person name="Fallon T.R."/>
            <person name="Sander Lower S.E."/>
            <person name="Weng J.-K."/>
        </authorList>
    </citation>
    <scope>NUCLEOTIDE SEQUENCE</scope>
    <source>
        <strain evidence="11">TRF0915ILg1</strain>
        <tissue evidence="11">Whole body</tissue>
    </source>
</reference>
<comment type="caution">
    <text evidence="11">The sequence shown here is derived from an EMBL/GenBank/DDBJ whole genome shotgun (WGS) entry which is preliminary data.</text>
</comment>
<name>A0A8K0GDN1_IGNLU</name>
<dbReference type="GO" id="GO:0007165">
    <property type="term" value="P:signal transduction"/>
    <property type="evidence" value="ECO:0007669"/>
    <property type="project" value="UniProtKB-KW"/>
</dbReference>
<evidence type="ECO:0000256" key="10">
    <source>
        <dbReference type="SAM" id="Phobius"/>
    </source>
</evidence>
<feature type="transmembrane region" description="Helical" evidence="10">
    <location>
        <begin position="230"/>
        <end position="249"/>
    </location>
</feature>
<dbReference type="Proteomes" id="UP000801492">
    <property type="component" value="Unassembled WGS sequence"/>
</dbReference>
<evidence type="ECO:0000256" key="8">
    <source>
        <dbReference type="ARBA" id="ARBA00023170"/>
    </source>
</evidence>
<evidence type="ECO:0000256" key="4">
    <source>
        <dbReference type="ARBA" id="ARBA00022692"/>
    </source>
</evidence>
<keyword evidence="6 10" id="KW-1133">Transmembrane helix</keyword>
<dbReference type="AlphaFoldDB" id="A0A8K0GDN1"/>
<dbReference type="PANTHER" id="PTHR21137:SF35">
    <property type="entry name" value="ODORANT RECEPTOR 19A-RELATED"/>
    <property type="match status" value="1"/>
</dbReference>
<keyword evidence="7 10" id="KW-0472">Membrane</keyword>
<keyword evidence="2" id="KW-1003">Cell membrane</keyword>
<evidence type="ECO:0000313" key="11">
    <source>
        <dbReference type="EMBL" id="KAF2895754.1"/>
    </source>
</evidence>
<evidence type="ECO:0000256" key="6">
    <source>
        <dbReference type="ARBA" id="ARBA00022989"/>
    </source>
</evidence>
<accession>A0A8K0GDN1</accession>
<evidence type="ECO:0000256" key="9">
    <source>
        <dbReference type="ARBA" id="ARBA00023224"/>
    </source>
</evidence>
<evidence type="ECO:0000256" key="5">
    <source>
        <dbReference type="ARBA" id="ARBA00022725"/>
    </source>
</evidence>
<feature type="transmembrane region" description="Helical" evidence="10">
    <location>
        <begin position="108"/>
        <end position="129"/>
    </location>
</feature>
<dbReference type="EMBL" id="VTPC01005695">
    <property type="protein sequence ID" value="KAF2895754.1"/>
    <property type="molecule type" value="Genomic_DNA"/>
</dbReference>
<dbReference type="Pfam" id="PF02949">
    <property type="entry name" value="7tm_6"/>
    <property type="match status" value="1"/>
</dbReference>
<evidence type="ECO:0000313" key="12">
    <source>
        <dbReference type="Proteomes" id="UP000801492"/>
    </source>
</evidence>
<organism evidence="11 12">
    <name type="scientific">Ignelater luminosus</name>
    <name type="common">Cucubano</name>
    <name type="synonym">Pyrophorus luminosus</name>
    <dbReference type="NCBI Taxonomy" id="2038154"/>
    <lineage>
        <taxon>Eukaryota</taxon>
        <taxon>Metazoa</taxon>
        <taxon>Ecdysozoa</taxon>
        <taxon>Arthropoda</taxon>
        <taxon>Hexapoda</taxon>
        <taxon>Insecta</taxon>
        <taxon>Pterygota</taxon>
        <taxon>Neoptera</taxon>
        <taxon>Endopterygota</taxon>
        <taxon>Coleoptera</taxon>
        <taxon>Polyphaga</taxon>
        <taxon>Elateriformia</taxon>
        <taxon>Elateroidea</taxon>
        <taxon>Elateridae</taxon>
        <taxon>Agrypninae</taxon>
        <taxon>Pyrophorini</taxon>
        <taxon>Ignelater</taxon>
    </lineage>
</organism>
<evidence type="ECO:0000256" key="1">
    <source>
        <dbReference type="ARBA" id="ARBA00004651"/>
    </source>
</evidence>
<evidence type="ECO:0000256" key="7">
    <source>
        <dbReference type="ARBA" id="ARBA00023136"/>
    </source>
</evidence>
<dbReference type="InterPro" id="IPR004117">
    <property type="entry name" value="7tm6_olfct_rcpt"/>
</dbReference>
<keyword evidence="3" id="KW-0716">Sensory transduction</keyword>
<dbReference type="PANTHER" id="PTHR21137">
    <property type="entry name" value="ODORANT RECEPTOR"/>
    <property type="match status" value="1"/>
</dbReference>
<feature type="transmembrane region" description="Helical" evidence="10">
    <location>
        <begin position="20"/>
        <end position="43"/>
    </location>
</feature>
<keyword evidence="5" id="KW-0552">Olfaction</keyword>
<evidence type="ECO:0000256" key="2">
    <source>
        <dbReference type="ARBA" id="ARBA00022475"/>
    </source>
</evidence>
<keyword evidence="4 10" id="KW-0812">Transmembrane</keyword>
<evidence type="ECO:0000256" key="3">
    <source>
        <dbReference type="ARBA" id="ARBA00022606"/>
    </source>
</evidence>